<dbReference type="GeneID" id="20714487"/>
<protein>
    <recommendedName>
        <fullName evidence="4">SfiI-subtelomeric related protein family member</fullName>
    </recommendedName>
</protein>
<dbReference type="Proteomes" id="UP000003786">
    <property type="component" value="Chromosome 2"/>
</dbReference>
<evidence type="ECO:0000313" key="3">
    <source>
        <dbReference type="Proteomes" id="UP000003786"/>
    </source>
</evidence>
<feature type="signal peptide" evidence="1">
    <location>
        <begin position="1"/>
        <end position="23"/>
    </location>
</feature>
<evidence type="ECO:0000313" key="2">
    <source>
        <dbReference type="EMBL" id="BAM40063.1"/>
    </source>
</evidence>
<dbReference type="RefSeq" id="XP_009690364.1">
    <property type="nucleotide sequence ID" value="XM_009692069.1"/>
</dbReference>
<gene>
    <name evidence="2" type="ORF">TOT_020000327</name>
</gene>
<dbReference type="VEuPathDB" id="PiroplasmaDB:TOT_020000327"/>
<evidence type="ECO:0008006" key="4">
    <source>
        <dbReference type="Google" id="ProtNLM"/>
    </source>
</evidence>
<organism evidence="2 3">
    <name type="scientific">Theileria orientalis strain Shintoku</name>
    <dbReference type="NCBI Taxonomy" id="869250"/>
    <lineage>
        <taxon>Eukaryota</taxon>
        <taxon>Sar</taxon>
        <taxon>Alveolata</taxon>
        <taxon>Apicomplexa</taxon>
        <taxon>Aconoidasida</taxon>
        <taxon>Piroplasmida</taxon>
        <taxon>Theileriidae</taxon>
        <taxon>Theileria</taxon>
    </lineage>
</organism>
<sequence>MYIWNVFKTLIYLLFCSKKFSYSDPNEKGVSTELIPIELNLRKSLSNDKYECQKTDKGIIYTVKNGYGFSSVSSFNPECKFVSCIWKASNSFEYASKVILVSSDIGGLYKIFIHLFNGARNVYFKKIYSPWQRMDVNRNVRIPLNLYIAHSTYFYNVAKDKELKIFTPKTGFIFDSVIKWINSADTRWIVWKAGNINECSNKIEYYVDKTLEPNFGILMIYLLNGEKIKLINDNVNYIGNKWISVDLNVDIPVQISIKTTNDSFFYYNYLSGPLRVFDAKPGFVFNGLFKWYDRYKQNDIIWQTLIKEKFSRQVIVERIVGFKIHSNNIIIFHLDGTSTHLTQVDDGWSPFEPSTELDIDYKWTTIAYQYIKVQNIEYFIPNGSFLFKEVFKKGSSCTPDFIFWKAKNKWEYVKKVFIVPIGKKEKILVLLLLTNRLILFLKSDDSKWIQRPKDENAIYQLLSLGVDFNIPKRISKPIEEEQCRPLKHGMFNSKVSEPEFPFPKSVIEPEKLIALDISKMHRLKGYDIFYGENKVIFTAREPYLFSYVSNGSEILWRPKFIDEYPDKVIYKVVGGNHKIKVYFPDENRFNTTKNKPLMNFNPSEVEVSVVKTNKPDTEV</sequence>
<feature type="chain" id="PRO_5003778630" description="SfiI-subtelomeric related protein family member" evidence="1">
    <location>
        <begin position="24"/>
        <end position="619"/>
    </location>
</feature>
<keyword evidence="3" id="KW-1185">Reference proteome</keyword>
<evidence type="ECO:0000256" key="1">
    <source>
        <dbReference type="SAM" id="SignalP"/>
    </source>
</evidence>
<dbReference type="EMBL" id="AP011947">
    <property type="protein sequence ID" value="BAM40063.1"/>
    <property type="molecule type" value="Genomic_DNA"/>
</dbReference>
<accession>J4C828</accession>
<dbReference type="OrthoDB" id="10498586at2759"/>
<reference evidence="2 3" key="1">
    <citation type="journal article" date="2012" name="MBio">
        <title>Comparative genome analysis of three eukaryotic parasites with differing abilities to transform leukocytes reveals key mediators of Theileria-induced leukocyte transformation.</title>
        <authorList>
            <person name="Hayashida K."/>
            <person name="Hara Y."/>
            <person name="Abe T."/>
            <person name="Yamasaki C."/>
            <person name="Toyoda A."/>
            <person name="Kosuge T."/>
            <person name="Suzuki Y."/>
            <person name="Sato Y."/>
            <person name="Kawashima S."/>
            <person name="Katayama T."/>
            <person name="Wakaguri H."/>
            <person name="Inoue N."/>
            <person name="Homma K."/>
            <person name="Tada-Umezaki M."/>
            <person name="Yagi Y."/>
            <person name="Fujii Y."/>
            <person name="Habara T."/>
            <person name="Kanehisa M."/>
            <person name="Watanabe H."/>
            <person name="Ito K."/>
            <person name="Gojobori T."/>
            <person name="Sugawara H."/>
            <person name="Imanishi T."/>
            <person name="Weir W."/>
            <person name="Gardner M."/>
            <person name="Pain A."/>
            <person name="Shiels B."/>
            <person name="Hattori M."/>
            <person name="Nene V."/>
            <person name="Sugimoto C."/>
        </authorList>
    </citation>
    <scope>NUCLEOTIDE SEQUENCE [LARGE SCALE GENOMIC DNA]</scope>
    <source>
        <strain evidence="2 3">Shintoku</strain>
    </source>
</reference>
<dbReference type="AlphaFoldDB" id="J4C828"/>
<dbReference type="KEGG" id="tot:TOT_020000327"/>
<proteinExistence type="predicted"/>
<keyword evidence="1" id="KW-0732">Signal</keyword>
<name>J4C828_THEOR</name>